<dbReference type="HOGENOM" id="CLU_1346411_0_0_2"/>
<dbReference type="Proteomes" id="UP000010866">
    <property type="component" value="Chromosome"/>
</dbReference>
<reference evidence="2" key="1">
    <citation type="submission" date="2012-02" db="EMBL/GenBank/DDBJ databases">
        <title>Complete sequence of chromosome of Methanomethylovorans hollandica DSM 15978.</title>
        <authorList>
            <person name="Lucas S."/>
            <person name="Copeland A."/>
            <person name="Lapidus A."/>
            <person name="Glavina del Rio T."/>
            <person name="Dalin E."/>
            <person name="Tice H."/>
            <person name="Bruce D."/>
            <person name="Goodwin L."/>
            <person name="Pitluck S."/>
            <person name="Peters L."/>
            <person name="Mikhailova N."/>
            <person name="Held B."/>
            <person name="Kyrpides N."/>
            <person name="Mavromatis K."/>
            <person name="Ivanova N."/>
            <person name="Brettin T."/>
            <person name="Detter J.C."/>
            <person name="Han C."/>
            <person name="Larimer F."/>
            <person name="Land M."/>
            <person name="Hauser L."/>
            <person name="Markowitz V."/>
            <person name="Cheng J.-F."/>
            <person name="Hugenholtz P."/>
            <person name="Woyke T."/>
            <person name="Wu D."/>
            <person name="Spring S."/>
            <person name="Schroeder M."/>
            <person name="Brambilla E."/>
            <person name="Klenk H.-P."/>
            <person name="Eisen J.A."/>
        </authorList>
    </citation>
    <scope>NUCLEOTIDE SEQUENCE [LARGE SCALE GENOMIC DNA]</scope>
    <source>
        <strain evidence="2">DSM 15978 / NBRC 107637 / DMS1</strain>
    </source>
</reference>
<sequence length="199" mass="22027">MAFSTPYETGQYVAYLDHVVTTTLSFAVQLIDDLTKNETIGNIKVKVKETDKKAMKNTSGYYLFTDLKAGTYTVRVDSDMYFPKETTVDLPPILDPKNPLITEIVLKPRPEYPFSSNATLVRGVVRDGANEPVKGAQLRVIGRNMETISDGKGSFVVYLSGIENEEEVSIESKKNGITRTINVTAKEFQTVSSGFISLP</sequence>
<organism evidence="1 2">
    <name type="scientific">Methanomethylovorans hollandica (strain DSM 15978 / NBRC 107637 / DMS1)</name>
    <dbReference type="NCBI Taxonomy" id="867904"/>
    <lineage>
        <taxon>Archaea</taxon>
        <taxon>Methanobacteriati</taxon>
        <taxon>Methanobacteriota</taxon>
        <taxon>Stenosarchaea group</taxon>
        <taxon>Methanomicrobia</taxon>
        <taxon>Methanosarcinales</taxon>
        <taxon>Methanosarcinaceae</taxon>
        <taxon>Methanomethylovorans</taxon>
    </lineage>
</organism>
<dbReference type="STRING" id="867904.Metho_1626"/>
<gene>
    <name evidence="1" type="ordered locus">Metho_1626</name>
</gene>
<dbReference type="EMBL" id="CP003362">
    <property type="protein sequence ID" value="AGB49820.1"/>
    <property type="molecule type" value="Genomic_DNA"/>
</dbReference>
<dbReference type="RefSeq" id="WP_015324985.1">
    <property type="nucleotide sequence ID" value="NC_019977.1"/>
</dbReference>
<dbReference type="GeneID" id="14406139"/>
<proteinExistence type="predicted"/>
<dbReference type="SUPFAM" id="SSF49478">
    <property type="entry name" value="Cna protein B-type domain"/>
    <property type="match status" value="1"/>
</dbReference>
<evidence type="ECO:0000313" key="2">
    <source>
        <dbReference type="Proteomes" id="UP000010866"/>
    </source>
</evidence>
<dbReference type="KEGG" id="mhz:Metho_1626"/>
<dbReference type="AlphaFoldDB" id="L0KYS6"/>
<keyword evidence="2" id="KW-1185">Reference proteome</keyword>
<dbReference type="OrthoDB" id="148256at2157"/>
<dbReference type="InterPro" id="IPR008969">
    <property type="entry name" value="CarboxyPept-like_regulatory"/>
</dbReference>
<dbReference type="SUPFAM" id="SSF49464">
    <property type="entry name" value="Carboxypeptidase regulatory domain-like"/>
    <property type="match status" value="1"/>
</dbReference>
<evidence type="ECO:0008006" key="3">
    <source>
        <dbReference type="Google" id="ProtNLM"/>
    </source>
</evidence>
<protein>
    <recommendedName>
        <fullName evidence="3">Carboxypeptidase regulatory-like domain-containing protein</fullName>
    </recommendedName>
</protein>
<accession>L0KYS6</accession>
<dbReference type="Gene3D" id="2.60.40.1120">
    <property type="entry name" value="Carboxypeptidase-like, regulatory domain"/>
    <property type="match status" value="1"/>
</dbReference>
<evidence type="ECO:0000313" key="1">
    <source>
        <dbReference type="EMBL" id="AGB49820.1"/>
    </source>
</evidence>
<name>L0KYS6_METHD</name>